<dbReference type="AlphaFoldDB" id="A0A1M5ZPF1"/>
<evidence type="ECO:0000256" key="5">
    <source>
        <dbReference type="ARBA" id="ARBA00023167"/>
    </source>
</evidence>
<dbReference type="STRING" id="1121131.SAMN02745229_02521"/>
<keyword evidence="5" id="KW-0486">Methionine biosynthesis</keyword>
<dbReference type="UniPathway" id="UPA00904">
    <property type="reaction ID" value="UER00871"/>
</dbReference>
<gene>
    <name evidence="7" type="ORF">SAMN02745229_02521</name>
</gene>
<sequence length="233" mass="25189">MAYKIGIIGAMDVEVATLKKDMTIERTLSRASMDFFEGKIGSTNVVVVKSGIAKVNAGICVQILADEFHVTHIINTGVAGSMDAKINIGDIVLSTDACYHDVDATIFGYKKGEVPQMGRLEFVADEWLRNKAKEAIQAADPELGIFEGRVISGDQFIGGDVSKKPLEQFGALCTEMEGAAIAQASYLNNIPFVIIRAISDKADGSAEVEYPVFEAKAAKDCAKLVEYMMEHLD</sequence>
<keyword evidence="3" id="KW-0028">Amino-acid biosynthesis</keyword>
<dbReference type="PANTHER" id="PTHR46832:SF1">
    <property type="entry name" value="5'-METHYLTHIOADENOSINE_S-ADENOSYLHOMOCYSTEINE NUCLEOSIDASE"/>
    <property type="match status" value="1"/>
</dbReference>
<dbReference type="EC" id="3.2.2.9" evidence="2"/>
<evidence type="ECO:0000313" key="8">
    <source>
        <dbReference type="Proteomes" id="UP000184278"/>
    </source>
</evidence>
<dbReference type="NCBIfam" id="NF004079">
    <property type="entry name" value="PRK05584.1"/>
    <property type="match status" value="1"/>
</dbReference>
<feature type="domain" description="Nucleoside phosphorylase" evidence="6">
    <location>
        <begin position="4"/>
        <end position="227"/>
    </location>
</feature>
<keyword evidence="8" id="KW-1185">Reference proteome</keyword>
<dbReference type="GO" id="GO:0005829">
    <property type="term" value="C:cytosol"/>
    <property type="evidence" value="ECO:0007669"/>
    <property type="project" value="TreeGrafter"/>
</dbReference>
<dbReference type="Gene3D" id="3.40.50.1580">
    <property type="entry name" value="Nucleoside phosphorylase domain"/>
    <property type="match status" value="1"/>
</dbReference>
<dbReference type="GeneID" id="89507883"/>
<name>A0A1M5ZPF1_BUTFI</name>
<dbReference type="PANTHER" id="PTHR46832">
    <property type="entry name" value="5'-METHYLTHIOADENOSINE/S-ADENOSYLHOMOCYSTEINE NUCLEOSIDASE"/>
    <property type="match status" value="1"/>
</dbReference>
<accession>A0A1M5ZPF1</accession>
<dbReference type="NCBIfam" id="TIGR01704">
    <property type="entry name" value="MTA_SAH-Nsdase"/>
    <property type="match status" value="1"/>
</dbReference>
<dbReference type="InterPro" id="IPR000845">
    <property type="entry name" value="Nucleoside_phosphorylase_d"/>
</dbReference>
<dbReference type="InterPro" id="IPR010049">
    <property type="entry name" value="MTA_SAH_Nsdase"/>
</dbReference>
<evidence type="ECO:0000259" key="6">
    <source>
        <dbReference type="Pfam" id="PF01048"/>
    </source>
</evidence>
<dbReference type="GO" id="GO:0009164">
    <property type="term" value="P:nucleoside catabolic process"/>
    <property type="evidence" value="ECO:0007669"/>
    <property type="project" value="InterPro"/>
</dbReference>
<dbReference type="RefSeq" id="WP_073388294.1">
    <property type="nucleotide sequence ID" value="NZ_FQXK01000021.1"/>
</dbReference>
<dbReference type="InterPro" id="IPR035994">
    <property type="entry name" value="Nucleoside_phosphorylase_sf"/>
</dbReference>
<dbReference type="GO" id="GO:0008782">
    <property type="term" value="F:adenosylhomocysteine nucleosidase activity"/>
    <property type="evidence" value="ECO:0007669"/>
    <property type="project" value="UniProtKB-EC"/>
</dbReference>
<dbReference type="GO" id="GO:0019509">
    <property type="term" value="P:L-methionine salvage from methylthioadenosine"/>
    <property type="evidence" value="ECO:0007669"/>
    <property type="project" value="UniProtKB-UniPathway"/>
</dbReference>
<dbReference type="OrthoDB" id="9792278at2"/>
<dbReference type="EMBL" id="FQXK01000021">
    <property type="protein sequence ID" value="SHI26074.1"/>
    <property type="molecule type" value="Genomic_DNA"/>
</dbReference>
<dbReference type="GO" id="GO:0019284">
    <property type="term" value="P:L-methionine salvage from S-adenosylmethionine"/>
    <property type="evidence" value="ECO:0007669"/>
    <property type="project" value="TreeGrafter"/>
</dbReference>
<dbReference type="GO" id="GO:0008930">
    <property type="term" value="F:methylthioadenosine nucleosidase activity"/>
    <property type="evidence" value="ECO:0007669"/>
    <property type="project" value="InterPro"/>
</dbReference>
<reference evidence="8" key="1">
    <citation type="submission" date="2016-11" db="EMBL/GenBank/DDBJ databases">
        <authorList>
            <person name="Varghese N."/>
            <person name="Submissions S."/>
        </authorList>
    </citation>
    <scope>NUCLEOTIDE SEQUENCE [LARGE SCALE GENOMIC DNA]</scope>
    <source>
        <strain evidence="8">DSM 3071</strain>
    </source>
</reference>
<dbReference type="SUPFAM" id="SSF53167">
    <property type="entry name" value="Purine and uridine phosphorylases"/>
    <property type="match status" value="1"/>
</dbReference>
<evidence type="ECO:0000256" key="3">
    <source>
        <dbReference type="ARBA" id="ARBA00022605"/>
    </source>
</evidence>
<evidence type="ECO:0000313" key="7">
    <source>
        <dbReference type="EMBL" id="SHI26074.1"/>
    </source>
</evidence>
<evidence type="ECO:0000256" key="1">
    <source>
        <dbReference type="ARBA" id="ARBA00004945"/>
    </source>
</evidence>
<dbReference type="Pfam" id="PF01048">
    <property type="entry name" value="PNP_UDP_1"/>
    <property type="match status" value="1"/>
</dbReference>
<protein>
    <recommendedName>
        <fullName evidence="2">adenosylhomocysteine nucleosidase</fullName>
        <ecNumber evidence="2">3.2.2.9</ecNumber>
    </recommendedName>
</protein>
<comment type="pathway">
    <text evidence="1">Amino-acid biosynthesis; L-methionine biosynthesis via salvage pathway; S-methyl-5-thio-alpha-D-ribose 1-phosphate from S-methyl-5'-thioadenosine (hydrolase route): step 1/2.</text>
</comment>
<organism evidence="7 8">
    <name type="scientific">Butyrivibrio fibrisolvens DSM 3071</name>
    <dbReference type="NCBI Taxonomy" id="1121131"/>
    <lineage>
        <taxon>Bacteria</taxon>
        <taxon>Bacillati</taxon>
        <taxon>Bacillota</taxon>
        <taxon>Clostridia</taxon>
        <taxon>Lachnospirales</taxon>
        <taxon>Lachnospiraceae</taxon>
        <taxon>Butyrivibrio</taxon>
    </lineage>
</organism>
<keyword evidence="4" id="KW-0378">Hydrolase</keyword>
<dbReference type="Proteomes" id="UP000184278">
    <property type="component" value="Unassembled WGS sequence"/>
</dbReference>
<dbReference type="CDD" id="cd09008">
    <property type="entry name" value="MTAN"/>
    <property type="match status" value="1"/>
</dbReference>
<proteinExistence type="predicted"/>
<evidence type="ECO:0000256" key="4">
    <source>
        <dbReference type="ARBA" id="ARBA00022801"/>
    </source>
</evidence>
<evidence type="ECO:0000256" key="2">
    <source>
        <dbReference type="ARBA" id="ARBA00011974"/>
    </source>
</evidence>